<organism evidence="2 3">
    <name type="scientific">Corynebacterium auriscanis</name>
    <dbReference type="NCBI Taxonomy" id="99807"/>
    <lineage>
        <taxon>Bacteria</taxon>
        <taxon>Bacillati</taxon>
        <taxon>Actinomycetota</taxon>
        <taxon>Actinomycetes</taxon>
        <taxon>Mycobacteriales</taxon>
        <taxon>Corynebacteriaceae</taxon>
        <taxon>Corynebacterium</taxon>
    </lineage>
</organism>
<feature type="transmembrane region" description="Helical" evidence="1">
    <location>
        <begin position="42"/>
        <end position="62"/>
    </location>
</feature>
<comment type="caution">
    <text evidence="2">The sequence shown here is derived from an EMBL/GenBank/DDBJ whole genome shotgun (WGS) entry which is preliminary data.</text>
</comment>
<name>A0A0A2DK99_9CORY</name>
<feature type="transmembrane region" description="Helical" evidence="1">
    <location>
        <begin position="12"/>
        <end position="30"/>
    </location>
</feature>
<sequence>MKGTDGMEKLRKFLIRWIIMILTIGAYVLFRDAVGWDESLDWSRFAGSTALGTLGVFLLTVYSGKKTK</sequence>
<evidence type="ECO:0000313" key="3">
    <source>
        <dbReference type="Proteomes" id="UP000030145"/>
    </source>
</evidence>
<keyword evidence="1" id="KW-0812">Transmembrane</keyword>
<dbReference type="Proteomes" id="UP000030145">
    <property type="component" value="Unassembled WGS sequence"/>
</dbReference>
<evidence type="ECO:0000313" key="2">
    <source>
        <dbReference type="EMBL" id="KGM18334.1"/>
    </source>
</evidence>
<gene>
    <name evidence="2" type="ORF">MA47_08325</name>
</gene>
<dbReference type="EMBL" id="JRVJ01000017">
    <property type="protein sequence ID" value="KGM18334.1"/>
    <property type="molecule type" value="Genomic_DNA"/>
</dbReference>
<evidence type="ECO:0000256" key="1">
    <source>
        <dbReference type="SAM" id="Phobius"/>
    </source>
</evidence>
<keyword evidence="1" id="KW-1133">Transmembrane helix</keyword>
<dbReference type="AlphaFoldDB" id="A0A0A2DK99"/>
<reference evidence="2 3" key="1">
    <citation type="submission" date="2014-10" db="EMBL/GenBank/DDBJ databases">
        <title>Whole Genome sequence of Corynebacterium auriscanis strain CIP 106629.</title>
        <authorList>
            <person name="Hassan S.S."/>
            <person name="Jamal S.B."/>
            <person name="Tiwari S."/>
            <person name="Oliveira L.D.C."/>
            <person name="Souza F."/>
            <person name="Mariano D.C."/>
            <person name="Almeida S."/>
            <person name="Dorella F."/>
            <person name="Pereira F."/>
            <person name="Carvalho A."/>
            <person name="Leal C.A."/>
            <person name="Soares S.D.C."/>
            <person name="Figueiredo H.C."/>
            <person name="Silva A."/>
            <person name="Azevedo V.A."/>
        </authorList>
    </citation>
    <scope>NUCLEOTIDE SEQUENCE [LARGE SCALE GENOMIC DNA]</scope>
    <source>
        <strain evidence="2 3">CIP 106629</strain>
    </source>
</reference>
<proteinExistence type="predicted"/>
<protein>
    <submittedName>
        <fullName evidence="2">Uncharacterized protein</fullName>
    </submittedName>
</protein>
<keyword evidence="3" id="KW-1185">Reference proteome</keyword>
<keyword evidence="1" id="KW-0472">Membrane</keyword>
<accession>A0A0A2DK99</accession>